<keyword evidence="2" id="KW-1185">Reference proteome</keyword>
<comment type="caution">
    <text evidence="1">The sequence shown here is derived from an EMBL/GenBank/DDBJ whole genome shotgun (WGS) entry which is preliminary data.</text>
</comment>
<accession>A0ABR7V9N1</accession>
<protein>
    <submittedName>
        <fullName evidence="1">Uncharacterized protein</fullName>
    </submittedName>
</protein>
<sequence length="116" mass="13581">MNARSHTVSSTSLEPKENMLVIQLERNLMDVDQLRNKLNAYYCEPQTYSHFERIESLKNGLESIRMTNKEIINSLKGHKESVKGYLDKVKEQYANFNELRQGVEEYLGLVQSRYAH</sequence>
<reference evidence="1 2" key="1">
    <citation type="submission" date="2020-05" db="EMBL/GenBank/DDBJ databases">
        <title>The draft genome sequence of Maribacter arenosus CAU 1321.</title>
        <authorList>
            <person name="Mu L."/>
        </authorList>
    </citation>
    <scope>NUCLEOTIDE SEQUENCE [LARGE SCALE GENOMIC DNA]</scope>
    <source>
        <strain evidence="1 2">CAU 1321</strain>
    </source>
</reference>
<dbReference type="RefSeq" id="WP_188312689.1">
    <property type="nucleotide sequence ID" value="NZ_JABTCG010000001.1"/>
</dbReference>
<organism evidence="1 2">
    <name type="scientific">Maribacter arenosus</name>
    <dbReference type="NCBI Taxonomy" id="1854708"/>
    <lineage>
        <taxon>Bacteria</taxon>
        <taxon>Pseudomonadati</taxon>
        <taxon>Bacteroidota</taxon>
        <taxon>Flavobacteriia</taxon>
        <taxon>Flavobacteriales</taxon>
        <taxon>Flavobacteriaceae</taxon>
        <taxon>Maribacter</taxon>
    </lineage>
</organism>
<dbReference type="Proteomes" id="UP000598350">
    <property type="component" value="Unassembled WGS sequence"/>
</dbReference>
<evidence type="ECO:0000313" key="1">
    <source>
        <dbReference type="EMBL" id="MBD0849570.1"/>
    </source>
</evidence>
<name>A0ABR7V9N1_9FLAO</name>
<proteinExistence type="predicted"/>
<evidence type="ECO:0000313" key="2">
    <source>
        <dbReference type="Proteomes" id="UP000598350"/>
    </source>
</evidence>
<dbReference type="EMBL" id="JABTCG010000001">
    <property type="protein sequence ID" value="MBD0849570.1"/>
    <property type="molecule type" value="Genomic_DNA"/>
</dbReference>
<gene>
    <name evidence="1" type="ORF">HPE63_02730</name>
</gene>